<evidence type="ECO:0000256" key="1">
    <source>
        <dbReference type="SAM" id="MobiDB-lite"/>
    </source>
</evidence>
<evidence type="ECO:0000313" key="2">
    <source>
        <dbReference type="EMBL" id="KAK4502799.1"/>
    </source>
</evidence>
<feature type="region of interest" description="Disordered" evidence="1">
    <location>
        <begin position="715"/>
        <end position="744"/>
    </location>
</feature>
<comment type="caution">
    <text evidence="2">The sequence shown here is derived from an EMBL/GenBank/DDBJ whole genome shotgun (WGS) entry which is preliminary data.</text>
</comment>
<feature type="compositionally biased region" description="Polar residues" evidence="1">
    <location>
        <begin position="296"/>
        <end position="308"/>
    </location>
</feature>
<feature type="compositionally biased region" description="Polar residues" evidence="1">
    <location>
        <begin position="57"/>
        <end position="77"/>
    </location>
</feature>
<feature type="region of interest" description="Disordered" evidence="1">
    <location>
        <begin position="296"/>
        <end position="315"/>
    </location>
</feature>
<dbReference type="EMBL" id="JAXOVC010000004">
    <property type="protein sequence ID" value="KAK4502799.1"/>
    <property type="molecule type" value="Genomic_DNA"/>
</dbReference>
<feature type="region of interest" description="Disordered" evidence="1">
    <location>
        <begin position="324"/>
        <end position="352"/>
    </location>
</feature>
<feature type="compositionally biased region" description="Basic and acidic residues" evidence="1">
    <location>
        <begin position="78"/>
        <end position="87"/>
    </location>
</feature>
<reference evidence="2 3" key="1">
    <citation type="journal article" date="2023" name="G3 (Bethesda)">
        <title>A chromosome-level genome assembly of Zasmidium syzygii isolated from banana leaves.</title>
        <authorList>
            <person name="van Westerhoven A.C."/>
            <person name="Mehrabi R."/>
            <person name="Talebi R."/>
            <person name="Steentjes M.B.F."/>
            <person name="Corcolon B."/>
            <person name="Chong P.A."/>
            <person name="Kema G.H.J."/>
            <person name="Seidl M.F."/>
        </authorList>
    </citation>
    <scope>NUCLEOTIDE SEQUENCE [LARGE SCALE GENOMIC DNA]</scope>
    <source>
        <strain evidence="2 3">P124</strain>
    </source>
</reference>
<feature type="compositionally biased region" description="Polar residues" evidence="1">
    <location>
        <begin position="727"/>
        <end position="738"/>
    </location>
</feature>
<feature type="region of interest" description="Disordered" evidence="1">
    <location>
        <begin position="516"/>
        <end position="553"/>
    </location>
</feature>
<feature type="compositionally biased region" description="Low complexity" evidence="1">
    <location>
        <begin position="340"/>
        <end position="352"/>
    </location>
</feature>
<feature type="region of interest" description="Disordered" evidence="1">
    <location>
        <begin position="669"/>
        <end position="693"/>
    </location>
</feature>
<evidence type="ECO:0000313" key="3">
    <source>
        <dbReference type="Proteomes" id="UP001305779"/>
    </source>
</evidence>
<sequence length="744" mass="79778">MAAFAEEVPAPSGITNTDDRSSQAPSPRQPAQLARKRSMRTIIPVRYDDSSEDTPSDHSSLFNAVPSSWKTTSNDSPQRSDAEKDDSQDAGTAEPTSGGTCAEKRSDLENDAFELDVPAPDCYRPTSIATNSSLRKRRQYQSVDENALLGLHDDLRAPHVGSASHDSYTQSPVRQVTDVSLQPAEPPFQPPVRKRTPMGVSRWPADAHPSQRMLSPAALARPTSMRNLRNTISRILRGRPSHETRLREMLHNGMPSDEPNGTRVTGQPGRRLWRPPVSAQTGRTIGSSQLHVFNTTQKPNATTSTGAYSQRPPIPERRLMAPLPQAPCREDNPVGNPQGATTSTASTGDSNATMSLSQRALSYASGYAVPVSPHRVASKRALRSAALPSHLRPPSVHARSPAPSSSVPDMGTMRTDDLLQSFPQPPSQLDPPRLRPSRSAPGKRPSWSLFPRANGDESRAVALRPLPSLPTTAPEVDTDGRNAPDADALTSSVIRSFLEETHGRFFTARTSLTNVNYGQRQSSDRHERQQLNESTNQLPSPASRAHHASGLAQDESELATAQLEGVTHAQEQTTQPELDAARPENSAMLTATPTRVIQGPQLCKHKLAKMQAARQTRPMLHVAASATFDGSNASPVAATEPIAQDHADFGPRIRTSLASTNLTVLPPAPVGSTAATAEPQANAAGASSPSAPQIVATAPAGTTFVTNPGGSTFAISPYDPHYRPGTRATTFNTLQSGPSEHDRA</sequence>
<feature type="compositionally biased region" description="Polar residues" evidence="1">
    <location>
        <begin position="531"/>
        <end position="540"/>
    </location>
</feature>
<feature type="region of interest" description="Disordered" evidence="1">
    <location>
        <begin position="1"/>
        <end position="104"/>
    </location>
</feature>
<protein>
    <submittedName>
        <fullName evidence="2">Uncharacterized protein</fullName>
    </submittedName>
</protein>
<dbReference type="Proteomes" id="UP001305779">
    <property type="component" value="Unassembled WGS sequence"/>
</dbReference>
<accession>A0ABR0EN72</accession>
<name>A0ABR0EN72_ZASCE</name>
<feature type="compositionally biased region" description="Low complexity" evidence="1">
    <location>
        <begin position="674"/>
        <end position="692"/>
    </location>
</feature>
<feature type="region of interest" description="Disordered" evidence="1">
    <location>
        <begin position="563"/>
        <end position="582"/>
    </location>
</feature>
<keyword evidence="3" id="KW-1185">Reference proteome</keyword>
<feature type="region of interest" description="Disordered" evidence="1">
    <location>
        <begin position="251"/>
        <end position="282"/>
    </location>
</feature>
<organism evidence="2 3">
    <name type="scientific">Zasmidium cellare</name>
    <name type="common">Wine cellar mold</name>
    <name type="synonym">Racodium cellare</name>
    <dbReference type="NCBI Taxonomy" id="395010"/>
    <lineage>
        <taxon>Eukaryota</taxon>
        <taxon>Fungi</taxon>
        <taxon>Dikarya</taxon>
        <taxon>Ascomycota</taxon>
        <taxon>Pezizomycotina</taxon>
        <taxon>Dothideomycetes</taxon>
        <taxon>Dothideomycetidae</taxon>
        <taxon>Mycosphaerellales</taxon>
        <taxon>Mycosphaerellaceae</taxon>
        <taxon>Zasmidium</taxon>
    </lineage>
</organism>
<proteinExistence type="predicted"/>
<gene>
    <name evidence="2" type="ORF">PRZ48_006225</name>
</gene>
<feature type="region of interest" description="Disordered" evidence="1">
    <location>
        <begin position="386"/>
        <end position="485"/>
    </location>
</feature>